<dbReference type="Pfam" id="PF22022">
    <property type="entry name" value="Phage_int_M"/>
    <property type="match status" value="1"/>
</dbReference>
<dbReference type="InterPro" id="IPR011010">
    <property type="entry name" value="DNA_brk_join_enz"/>
</dbReference>
<dbReference type="RefSeq" id="WP_034877800.1">
    <property type="nucleotide sequence ID" value="NZ_JOKG01000004.1"/>
</dbReference>
<keyword evidence="7" id="KW-1185">Reference proteome</keyword>
<dbReference type="AlphaFoldDB" id="A0A081N1W8"/>
<evidence type="ECO:0000256" key="1">
    <source>
        <dbReference type="ARBA" id="ARBA00008857"/>
    </source>
</evidence>
<dbReference type="GO" id="GO:0015074">
    <property type="term" value="P:DNA integration"/>
    <property type="evidence" value="ECO:0007669"/>
    <property type="project" value="UniProtKB-KW"/>
</dbReference>
<evidence type="ECO:0000256" key="4">
    <source>
        <dbReference type="ARBA" id="ARBA00023172"/>
    </source>
</evidence>
<comment type="similarity">
    <text evidence="1">Belongs to the 'phage' integrase family.</text>
</comment>
<dbReference type="GO" id="GO:0003677">
    <property type="term" value="F:DNA binding"/>
    <property type="evidence" value="ECO:0007669"/>
    <property type="project" value="UniProtKB-KW"/>
</dbReference>
<dbReference type="EMBL" id="JOKG01000004">
    <property type="protein sequence ID" value="KEQ12441.1"/>
    <property type="molecule type" value="Genomic_DNA"/>
</dbReference>
<gene>
    <name evidence="6" type="ORF">GZ77_18110</name>
</gene>
<dbReference type="Gene3D" id="1.10.150.130">
    <property type="match status" value="1"/>
</dbReference>
<evidence type="ECO:0000313" key="7">
    <source>
        <dbReference type="Proteomes" id="UP000028006"/>
    </source>
</evidence>
<dbReference type="PANTHER" id="PTHR30629">
    <property type="entry name" value="PROPHAGE INTEGRASE"/>
    <property type="match status" value="1"/>
</dbReference>
<dbReference type="GO" id="GO:0006310">
    <property type="term" value="P:DNA recombination"/>
    <property type="evidence" value="ECO:0007669"/>
    <property type="project" value="UniProtKB-KW"/>
</dbReference>
<keyword evidence="4" id="KW-0233">DNA recombination</keyword>
<dbReference type="InterPro" id="IPR050808">
    <property type="entry name" value="Phage_Integrase"/>
</dbReference>
<dbReference type="Pfam" id="PF00589">
    <property type="entry name" value="Phage_integrase"/>
    <property type="match status" value="1"/>
</dbReference>
<dbReference type="InterPro" id="IPR038488">
    <property type="entry name" value="Integrase_DNA-bd_sf"/>
</dbReference>
<dbReference type="InterPro" id="IPR053876">
    <property type="entry name" value="Phage_int_M"/>
</dbReference>
<dbReference type="PROSITE" id="PS51898">
    <property type="entry name" value="TYR_RECOMBINASE"/>
    <property type="match status" value="1"/>
</dbReference>
<comment type="caution">
    <text evidence="6">The sequence shown here is derived from an EMBL/GenBank/DDBJ whole genome shotgun (WGS) entry which is preliminary data.</text>
</comment>
<dbReference type="PANTHER" id="PTHR30629:SF2">
    <property type="entry name" value="PROPHAGE INTEGRASE INTS-RELATED"/>
    <property type="match status" value="1"/>
</dbReference>
<reference evidence="6 7" key="1">
    <citation type="submission" date="2014-06" db="EMBL/GenBank/DDBJ databases">
        <title>Whole Genome Sequences of Three Symbiotic Endozoicomonas Bacteria.</title>
        <authorList>
            <person name="Neave M.J."/>
            <person name="Apprill A."/>
            <person name="Voolstra C.R."/>
        </authorList>
    </citation>
    <scope>NUCLEOTIDE SEQUENCE [LARGE SCALE GENOMIC DNA]</scope>
    <source>
        <strain evidence="6 7">LMG 24815</strain>
    </source>
</reference>
<evidence type="ECO:0000313" key="6">
    <source>
        <dbReference type="EMBL" id="KEQ12441.1"/>
    </source>
</evidence>
<evidence type="ECO:0000259" key="5">
    <source>
        <dbReference type="PROSITE" id="PS51898"/>
    </source>
</evidence>
<proteinExistence type="inferred from homology"/>
<evidence type="ECO:0000256" key="3">
    <source>
        <dbReference type="ARBA" id="ARBA00023125"/>
    </source>
</evidence>
<feature type="domain" description="Tyr recombinase" evidence="5">
    <location>
        <begin position="237"/>
        <end position="431"/>
    </location>
</feature>
<dbReference type="InterPro" id="IPR013762">
    <property type="entry name" value="Integrase-like_cat_sf"/>
</dbReference>
<accession>A0A081N1W8</accession>
<dbReference type="Gene3D" id="3.30.160.390">
    <property type="entry name" value="Integrase, DNA-binding domain"/>
    <property type="match status" value="1"/>
</dbReference>
<dbReference type="Proteomes" id="UP000028006">
    <property type="component" value="Unassembled WGS sequence"/>
</dbReference>
<dbReference type="eggNOG" id="COG0582">
    <property type="taxonomic scope" value="Bacteria"/>
</dbReference>
<dbReference type="SUPFAM" id="SSF56349">
    <property type="entry name" value="DNA breaking-rejoining enzymes"/>
    <property type="match status" value="1"/>
</dbReference>
<dbReference type="InterPro" id="IPR010998">
    <property type="entry name" value="Integrase_recombinase_N"/>
</dbReference>
<evidence type="ECO:0000256" key="2">
    <source>
        <dbReference type="ARBA" id="ARBA00022908"/>
    </source>
</evidence>
<keyword evidence="2" id="KW-0229">DNA integration</keyword>
<sequence length="464" mass="53591">MGKLTALAIKSMKYKLSEPVGSRGDGALLLEKRKSGTVEVYYRYKHQGKESKVKIGQYKTTRDGNGYSLAECRDRVQELAKTRRECDGDLKEHLTGQKQEQERIRAERKRKSELEALQGTLGELCENYVAALVRQGKKSASQVEGCFERYVLKPFPDLASRKAREVSVDDIVSIIRRMIEKGITTTSNRLRSYLHAAYEYGMKADNDPREQLAHGKRFLIEHNPVAAVPRQTDYERVRDRYLSHEEIHRLWHDFSTILSNRSPIYGLLLRFMLATAGNRPEQLRQCKWSDIDFNRRTFTFIERKGKGGIPKKRVMPLTNRAVSILEEVAIISGNFEWPFSANGRGPINISTFSHRIRDYCFYLEAEAKAKGEELPESFTAKDIRTTATNLLIESRVLQEQRFLLQSREDGSIESKHYDHSDRLPEKREALKRYDALLEKIIKGENTKLVDFEQYKQSTSQQSNL</sequence>
<dbReference type="InterPro" id="IPR002104">
    <property type="entry name" value="Integrase_catalytic"/>
</dbReference>
<organism evidence="6 7">
    <name type="scientific">Endozoicomonas montiporae</name>
    <dbReference type="NCBI Taxonomy" id="1027273"/>
    <lineage>
        <taxon>Bacteria</taxon>
        <taxon>Pseudomonadati</taxon>
        <taxon>Pseudomonadota</taxon>
        <taxon>Gammaproteobacteria</taxon>
        <taxon>Oceanospirillales</taxon>
        <taxon>Endozoicomonadaceae</taxon>
        <taxon>Endozoicomonas</taxon>
    </lineage>
</organism>
<protein>
    <recommendedName>
        <fullName evidence="5">Tyr recombinase domain-containing protein</fullName>
    </recommendedName>
</protein>
<keyword evidence="3" id="KW-0238">DNA-binding</keyword>
<dbReference type="Gene3D" id="1.10.443.10">
    <property type="entry name" value="Intergrase catalytic core"/>
    <property type="match status" value="1"/>
</dbReference>
<name>A0A081N1W8_9GAMM</name>